<dbReference type="GO" id="GO:0000287">
    <property type="term" value="F:magnesium ion binding"/>
    <property type="evidence" value="ECO:0007669"/>
    <property type="project" value="UniProtKB-UniRule"/>
</dbReference>
<sequence length="123" mass="13464">MNIIGVGVDVADVRRFRERIERTPELLDRLLTPAERTTPSGTPRTVESLAARFAAKEAAAKALVYPRTLPWREVEVVTGEHGEPALRLSGAVAERLRELGGRRMHLSLSHDAALAIAYVIAEG</sequence>
<dbReference type="Pfam" id="PF01648">
    <property type="entry name" value="ACPS"/>
    <property type="match status" value="1"/>
</dbReference>
<evidence type="ECO:0000313" key="10">
    <source>
        <dbReference type="EMBL" id="GGA10061.1"/>
    </source>
</evidence>
<keyword evidence="1 8" id="KW-0444">Lipid biosynthesis</keyword>
<evidence type="ECO:0000313" key="11">
    <source>
        <dbReference type="Proteomes" id="UP000616114"/>
    </source>
</evidence>
<reference evidence="10" key="1">
    <citation type="journal article" date="2014" name="Int. J. Syst. Evol. Microbiol.">
        <title>Complete genome sequence of Corynebacterium casei LMG S-19264T (=DSM 44701T), isolated from a smear-ripened cheese.</title>
        <authorList>
            <consortium name="US DOE Joint Genome Institute (JGI-PGF)"/>
            <person name="Walter F."/>
            <person name="Albersmeier A."/>
            <person name="Kalinowski J."/>
            <person name="Ruckert C."/>
        </authorList>
    </citation>
    <scope>NUCLEOTIDE SEQUENCE</scope>
    <source>
        <strain evidence="10">CGMCC 1.12785</strain>
    </source>
</reference>
<comment type="caution">
    <text evidence="10">The sequence shown here is derived from an EMBL/GenBank/DDBJ whole genome shotgun (WGS) entry which is preliminary data.</text>
</comment>
<evidence type="ECO:0000256" key="2">
    <source>
        <dbReference type="ARBA" id="ARBA00022679"/>
    </source>
</evidence>
<comment type="function">
    <text evidence="8">Transfers the 4'-phosphopantetheine moiety from coenzyme A to a Ser of acyl-carrier-protein.</text>
</comment>
<keyword evidence="6 8" id="KW-0443">Lipid metabolism</keyword>
<dbReference type="NCBIfam" id="TIGR00556">
    <property type="entry name" value="pantethn_trn"/>
    <property type="match status" value="1"/>
</dbReference>
<dbReference type="Proteomes" id="UP000616114">
    <property type="component" value="Unassembled WGS sequence"/>
</dbReference>
<dbReference type="RefSeq" id="WP_188549928.1">
    <property type="nucleotide sequence ID" value="NZ_BMFY01000004.1"/>
</dbReference>
<dbReference type="AlphaFoldDB" id="A0A8J2TWW2"/>
<dbReference type="InterPro" id="IPR002582">
    <property type="entry name" value="ACPS"/>
</dbReference>
<dbReference type="EC" id="2.7.8.7" evidence="8"/>
<comment type="catalytic activity">
    <reaction evidence="8">
        <text>apo-[ACP] + CoA = holo-[ACP] + adenosine 3',5'-bisphosphate + H(+)</text>
        <dbReference type="Rhea" id="RHEA:12068"/>
        <dbReference type="Rhea" id="RHEA-COMP:9685"/>
        <dbReference type="Rhea" id="RHEA-COMP:9690"/>
        <dbReference type="ChEBI" id="CHEBI:15378"/>
        <dbReference type="ChEBI" id="CHEBI:29999"/>
        <dbReference type="ChEBI" id="CHEBI:57287"/>
        <dbReference type="ChEBI" id="CHEBI:58343"/>
        <dbReference type="ChEBI" id="CHEBI:64479"/>
        <dbReference type="EC" id="2.7.8.7"/>
    </reaction>
</comment>
<dbReference type="EMBL" id="BMFY01000004">
    <property type="protein sequence ID" value="GGA10061.1"/>
    <property type="molecule type" value="Genomic_DNA"/>
</dbReference>
<dbReference type="InterPro" id="IPR008278">
    <property type="entry name" value="4-PPantetheinyl_Trfase_dom"/>
</dbReference>
<feature type="binding site" evidence="8">
    <location>
        <position position="57"/>
    </location>
    <ligand>
        <name>Mg(2+)</name>
        <dbReference type="ChEBI" id="CHEBI:18420"/>
    </ligand>
</feature>
<keyword evidence="4 8" id="KW-0276">Fatty acid metabolism</keyword>
<keyword evidence="11" id="KW-1185">Reference proteome</keyword>
<gene>
    <name evidence="8 10" type="primary">acpS</name>
    <name evidence="10" type="ORF">GCM10011333_10960</name>
</gene>
<keyword evidence="8" id="KW-0963">Cytoplasm</keyword>
<protein>
    <recommendedName>
        <fullName evidence="8">Holo-[acyl-carrier-protein] synthase</fullName>
        <shortName evidence="8">Holo-ACP synthase</shortName>
        <ecNumber evidence="8">2.7.8.7</ecNumber>
    </recommendedName>
    <alternativeName>
        <fullName evidence="8">4'-phosphopantetheinyl transferase AcpS</fullName>
    </alternativeName>
</protein>
<dbReference type="NCBIfam" id="NF000832">
    <property type="entry name" value="PRK00070.3-2"/>
    <property type="match status" value="1"/>
</dbReference>
<feature type="binding site" evidence="8">
    <location>
        <position position="9"/>
    </location>
    <ligand>
        <name>Mg(2+)</name>
        <dbReference type="ChEBI" id="CHEBI:18420"/>
    </ligand>
</feature>
<dbReference type="Gene3D" id="3.90.470.20">
    <property type="entry name" value="4'-phosphopantetheinyl transferase domain"/>
    <property type="match status" value="1"/>
</dbReference>
<dbReference type="GO" id="GO:0006633">
    <property type="term" value="P:fatty acid biosynthetic process"/>
    <property type="evidence" value="ECO:0007669"/>
    <property type="project" value="UniProtKB-UniRule"/>
</dbReference>
<evidence type="ECO:0000259" key="9">
    <source>
        <dbReference type="Pfam" id="PF01648"/>
    </source>
</evidence>
<dbReference type="GO" id="GO:0008897">
    <property type="term" value="F:holo-[acyl-carrier-protein] synthase activity"/>
    <property type="evidence" value="ECO:0007669"/>
    <property type="project" value="UniProtKB-UniRule"/>
</dbReference>
<comment type="cofactor">
    <cofactor evidence="8">
        <name>Mg(2+)</name>
        <dbReference type="ChEBI" id="CHEBI:18420"/>
    </cofactor>
</comment>
<keyword evidence="5 8" id="KW-0460">Magnesium</keyword>
<feature type="domain" description="4'-phosphopantetheinyl transferase" evidence="9">
    <location>
        <begin position="5"/>
        <end position="94"/>
    </location>
</feature>
<comment type="subcellular location">
    <subcellularLocation>
        <location evidence="8">Cytoplasm</location>
    </subcellularLocation>
</comment>
<keyword evidence="2 8" id="KW-0808">Transferase</keyword>
<dbReference type="InterPro" id="IPR004568">
    <property type="entry name" value="Ppantetheine-prot_Trfase_dom"/>
</dbReference>
<accession>A0A8J2TWW2</accession>
<name>A0A8J2TWW2_9MICO</name>
<comment type="similarity">
    <text evidence="8">Belongs to the P-Pant transferase superfamily. AcpS family.</text>
</comment>
<dbReference type="InterPro" id="IPR037143">
    <property type="entry name" value="4-PPantetheinyl_Trfase_dom_sf"/>
</dbReference>
<dbReference type="SUPFAM" id="SSF56214">
    <property type="entry name" value="4'-phosphopantetheinyl transferase"/>
    <property type="match status" value="1"/>
</dbReference>
<dbReference type="NCBIfam" id="TIGR00516">
    <property type="entry name" value="acpS"/>
    <property type="match status" value="1"/>
</dbReference>
<evidence type="ECO:0000256" key="6">
    <source>
        <dbReference type="ARBA" id="ARBA00023098"/>
    </source>
</evidence>
<keyword evidence="7 8" id="KW-0275">Fatty acid biosynthesis</keyword>
<evidence type="ECO:0000256" key="3">
    <source>
        <dbReference type="ARBA" id="ARBA00022723"/>
    </source>
</evidence>
<evidence type="ECO:0000256" key="7">
    <source>
        <dbReference type="ARBA" id="ARBA00023160"/>
    </source>
</evidence>
<evidence type="ECO:0000256" key="4">
    <source>
        <dbReference type="ARBA" id="ARBA00022832"/>
    </source>
</evidence>
<dbReference type="HAMAP" id="MF_00101">
    <property type="entry name" value="AcpS"/>
    <property type="match status" value="1"/>
</dbReference>
<evidence type="ECO:0000256" key="5">
    <source>
        <dbReference type="ARBA" id="ARBA00022842"/>
    </source>
</evidence>
<reference evidence="10" key="2">
    <citation type="submission" date="2020-09" db="EMBL/GenBank/DDBJ databases">
        <authorList>
            <person name="Sun Q."/>
            <person name="Zhou Y."/>
        </authorList>
    </citation>
    <scope>NUCLEOTIDE SEQUENCE</scope>
    <source>
        <strain evidence="10">CGMCC 1.12785</strain>
    </source>
</reference>
<evidence type="ECO:0000256" key="1">
    <source>
        <dbReference type="ARBA" id="ARBA00022516"/>
    </source>
</evidence>
<dbReference type="GO" id="GO:0005737">
    <property type="term" value="C:cytoplasm"/>
    <property type="evidence" value="ECO:0007669"/>
    <property type="project" value="UniProtKB-SubCell"/>
</dbReference>
<keyword evidence="3 8" id="KW-0479">Metal-binding</keyword>
<organism evidence="10 11">
    <name type="scientific">Sediminivirga luteola</name>
    <dbReference type="NCBI Taxonomy" id="1774748"/>
    <lineage>
        <taxon>Bacteria</taxon>
        <taxon>Bacillati</taxon>
        <taxon>Actinomycetota</taxon>
        <taxon>Actinomycetes</taxon>
        <taxon>Micrococcales</taxon>
        <taxon>Brevibacteriaceae</taxon>
        <taxon>Sediminivirga</taxon>
    </lineage>
</organism>
<proteinExistence type="inferred from homology"/>
<evidence type="ECO:0000256" key="8">
    <source>
        <dbReference type="HAMAP-Rule" id="MF_00101"/>
    </source>
</evidence>